<organism evidence="3 4">
    <name type="scientific">Sedimentibacter hydroxybenzoicus DSM 7310</name>
    <dbReference type="NCBI Taxonomy" id="1123245"/>
    <lineage>
        <taxon>Bacteria</taxon>
        <taxon>Bacillati</taxon>
        <taxon>Bacillota</taxon>
        <taxon>Tissierellia</taxon>
        <taxon>Sedimentibacter</taxon>
    </lineage>
</organism>
<dbReference type="InterPro" id="IPR024215">
    <property type="entry name" value="DUF3847"/>
</dbReference>
<name>A0A974BNF2_SEDHY</name>
<evidence type="ECO:0000256" key="1">
    <source>
        <dbReference type="SAM" id="Coils"/>
    </source>
</evidence>
<evidence type="ECO:0000313" key="3">
    <source>
        <dbReference type="EMBL" id="NYB75935.1"/>
    </source>
</evidence>
<evidence type="ECO:0000256" key="2">
    <source>
        <dbReference type="SAM" id="MobiDB-lite"/>
    </source>
</evidence>
<keyword evidence="4" id="KW-1185">Reference proteome</keyword>
<reference evidence="3" key="1">
    <citation type="submission" date="2020-07" db="EMBL/GenBank/DDBJ databases">
        <title>Genomic analysis of a strain of Sedimentibacter Hydroxybenzoicus DSM7310.</title>
        <authorList>
            <person name="Ma S."/>
        </authorList>
    </citation>
    <scope>NUCLEOTIDE SEQUENCE</scope>
    <source>
        <strain evidence="3">DSM 7310</strain>
    </source>
</reference>
<dbReference type="Proteomes" id="UP000611629">
    <property type="component" value="Unassembled WGS sequence"/>
</dbReference>
<dbReference type="EMBL" id="JACBNQ010000033">
    <property type="protein sequence ID" value="NYB75935.1"/>
    <property type="molecule type" value="Genomic_DNA"/>
</dbReference>
<gene>
    <name evidence="3" type="ORF">HZF24_17440</name>
</gene>
<keyword evidence="1" id="KW-0175">Coiled coil</keyword>
<feature type="compositionally biased region" description="Polar residues" evidence="2">
    <location>
        <begin position="86"/>
        <end position="102"/>
    </location>
</feature>
<evidence type="ECO:0000313" key="4">
    <source>
        <dbReference type="Proteomes" id="UP000611629"/>
    </source>
</evidence>
<dbReference type="AlphaFoldDB" id="A0A974BNF2"/>
<proteinExistence type="predicted"/>
<dbReference type="Pfam" id="PF12958">
    <property type="entry name" value="DUF3847"/>
    <property type="match status" value="1"/>
</dbReference>
<sequence>MTKTRTEKIESIQDQIAQLENQRKRLVQQQKEQERKDRTKRLCKRMGLFESMLPDTIHLTEEQFKTFLEKTVATDQSRRLLAELTAQGTSAALKNPTESAPHSNKDEGENRATAQG</sequence>
<protein>
    <submittedName>
        <fullName evidence="3">DUF3847 domain-containing protein</fullName>
    </submittedName>
</protein>
<dbReference type="RefSeq" id="WP_179239653.1">
    <property type="nucleotide sequence ID" value="NZ_JACBNQ010000033.1"/>
</dbReference>
<feature type="region of interest" description="Disordered" evidence="2">
    <location>
        <begin position="85"/>
        <end position="116"/>
    </location>
</feature>
<comment type="caution">
    <text evidence="3">The sequence shown here is derived from an EMBL/GenBank/DDBJ whole genome shotgun (WGS) entry which is preliminary data.</text>
</comment>
<accession>A0A974BNF2</accession>
<feature type="coiled-coil region" evidence="1">
    <location>
        <begin position="2"/>
        <end position="39"/>
    </location>
</feature>